<feature type="transmembrane region" description="Helical" evidence="1">
    <location>
        <begin position="349"/>
        <end position="372"/>
    </location>
</feature>
<evidence type="ECO:0000259" key="2">
    <source>
        <dbReference type="Pfam" id="PF00443"/>
    </source>
</evidence>
<dbReference type="EnsemblProtists" id="EOD31608">
    <property type="protein sequence ID" value="EOD31608"/>
    <property type="gene ID" value="EMIHUDRAFT_123058"/>
</dbReference>
<organism evidence="3 4">
    <name type="scientific">Emiliania huxleyi (strain CCMP1516)</name>
    <dbReference type="NCBI Taxonomy" id="280463"/>
    <lineage>
        <taxon>Eukaryota</taxon>
        <taxon>Haptista</taxon>
        <taxon>Haptophyta</taxon>
        <taxon>Prymnesiophyceae</taxon>
        <taxon>Isochrysidales</taxon>
        <taxon>Noelaerhabdaceae</taxon>
        <taxon>Emiliania</taxon>
    </lineage>
</organism>
<dbReference type="RefSeq" id="XP_005784037.1">
    <property type="nucleotide sequence ID" value="XM_005783980.1"/>
</dbReference>
<dbReference type="KEGG" id="ehx:EMIHUDRAFT_123058"/>
<feature type="transmembrane region" description="Helical" evidence="1">
    <location>
        <begin position="189"/>
        <end position="213"/>
    </location>
</feature>
<keyword evidence="4" id="KW-1185">Reference proteome</keyword>
<reference evidence="4" key="1">
    <citation type="journal article" date="2013" name="Nature">
        <title>Pan genome of the phytoplankton Emiliania underpins its global distribution.</title>
        <authorList>
            <person name="Read B.A."/>
            <person name="Kegel J."/>
            <person name="Klute M.J."/>
            <person name="Kuo A."/>
            <person name="Lefebvre S.C."/>
            <person name="Maumus F."/>
            <person name="Mayer C."/>
            <person name="Miller J."/>
            <person name="Monier A."/>
            <person name="Salamov A."/>
            <person name="Young J."/>
            <person name="Aguilar M."/>
            <person name="Claverie J.M."/>
            <person name="Frickenhaus S."/>
            <person name="Gonzalez K."/>
            <person name="Herman E.K."/>
            <person name="Lin Y.C."/>
            <person name="Napier J."/>
            <person name="Ogata H."/>
            <person name="Sarno A.F."/>
            <person name="Shmutz J."/>
            <person name="Schroeder D."/>
            <person name="de Vargas C."/>
            <person name="Verret F."/>
            <person name="von Dassow P."/>
            <person name="Valentin K."/>
            <person name="Van de Peer Y."/>
            <person name="Wheeler G."/>
            <person name="Dacks J.B."/>
            <person name="Delwiche C.F."/>
            <person name="Dyhrman S.T."/>
            <person name="Glockner G."/>
            <person name="John U."/>
            <person name="Richards T."/>
            <person name="Worden A.Z."/>
            <person name="Zhang X."/>
            <person name="Grigoriev I.V."/>
            <person name="Allen A.E."/>
            <person name="Bidle K."/>
            <person name="Borodovsky M."/>
            <person name="Bowler C."/>
            <person name="Brownlee C."/>
            <person name="Cock J.M."/>
            <person name="Elias M."/>
            <person name="Gladyshev V.N."/>
            <person name="Groth M."/>
            <person name="Guda C."/>
            <person name="Hadaegh A."/>
            <person name="Iglesias-Rodriguez M.D."/>
            <person name="Jenkins J."/>
            <person name="Jones B.M."/>
            <person name="Lawson T."/>
            <person name="Leese F."/>
            <person name="Lindquist E."/>
            <person name="Lobanov A."/>
            <person name="Lomsadze A."/>
            <person name="Malik S.B."/>
            <person name="Marsh M.E."/>
            <person name="Mackinder L."/>
            <person name="Mock T."/>
            <person name="Mueller-Roeber B."/>
            <person name="Pagarete A."/>
            <person name="Parker M."/>
            <person name="Probert I."/>
            <person name="Quesneville H."/>
            <person name="Raines C."/>
            <person name="Rensing S.A."/>
            <person name="Riano-Pachon D.M."/>
            <person name="Richier S."/>
            <person name="Rokitta S."/>
            <person name="Shiraiwa Y."/>
            <person name="Soanes D.M."/>
            <person name="van der Giezen M."/>
            <person name="Wahlund T.M."/>
            <person name="Williams B."/>
            <person name="Wilson W."/>
            <person name="Wolfe G."/>
            <person name="Wurch L.L."/>
        </authorList>
    </citation>
    <scope>NUCLEOTIDE SEQUENCE</scope>
</reference>
<evidence type="ECO:0000313" key="4">
    <source>
        <dbReference type="Proteomes" id="UP000013827"/>
    </source>
</evidence>
<dbReference type="InterPro" id="IPR038765">
    <property type="entry name" value="Papain-like_cys_pep_sf"/>
</dbReference>
<keyword evidence="1" id="KW-0812">Transmembrane</keyword>
<feature type="transmembrane region" description="Helical" evidence="1">
    <location>
        <begin position="439"/>
        <end position="465"/>
    </location>
</feature>
<dbReference type="AlphaFoldDB" id="A0A0D3K773"/>
<dbReference type="PANTHER" id="PTHR21646">
    <property type="entry name" value="UBIQUITIN CARBOXYL-TERMINAL HYDROLASE"/>
    <property type="match status" value="1"/>
</dbReference>
<dbReference type="Pfam" id="PF00443">
    <property type="entry name" value="UCH"/>
    <property type="match status" value="1"/>
</dbReference>
<dbReference type="eggNOG" id="KOG1870">
    <property type="taxonomic scope" value="Eukaryota"/>
</dbReference>
<sequence length="517" mass="56061">MGLVRGLRSRAGYETPGETVAVADLVTKLDGLAVDDEEPPSSIPAPPVRGLKNLGNTCFLNSVLQNLMAAEPLRVFLLQEPSAGEGPATVALRNWSRQMHDGRESTVLQAVSRKHKRYSGRAQQDAQELWGYQRCDEQHPPPLPDETEWLGDMPWPRGVSPDGGFFRLCGAFCAFIYNLPCAGKTPRCLWYSFMLGALPVATSTLLSITILHVQTASEGALSGTASLHGARRTFATLCIAVLLTGAAAKRLEYQFQLEVPLSGVRFHMRHALQRRLLRLHAEVDPDRRSRSVKNTAARLTPGTSAQLLDPLTAIAVNSVWGFVFEIPRLAGSLLASVCAGVVTRHNFGLAVPCLYVGSALLAWLLVCVVFFLHKAPRQELAHLKAMWNLRYGSLAAEQAAAVMRTSDGKEADVDAMVDTYAKAAFVFRRRAFHDKFMSMVYLDHVAAVQFASFGIAFVALAVLAMDPASGVDEDVFAAGSALLLSATQQASHLATRLDSLIYGHVALAQLADVLNAS</sequence>
<evidence type="ECO:0000313" key="3">
    <source>
        <dbReference type="EnsemblProtists" id="EOD31608"/>
    </source>
</evidence>
<dbReference type="HOGENOM" id="CLU_527287_0_0_1"/>
<keyword evidence="1" id="KW-0472">Membrane</keyword>
<dbReference type="InterPro" id="IPR050185">
    <property type="entry name" value="Ub_carboxyl-term_hydrolase"/>
</dbReference>
<dbReference type="Gene3D" id="3.90.70.10">
    <property type="entry name" value="Cysteine proteinases"/>
    <property type="match status" value="1"/>
</dbReference>
<dbReference type="InterPro" id="IPR001394">
    <property type="entry name" value="Peptidase_C19_UCH"/>
</dbReference>
<name>A0A0D3K773_EMIH1</name>
<dbReference type="PANTHER" id="PTHR21646:SF39">
    <property type="entry name" value="UBIQUITIN CARBOXYL-TERMINAL HYDROLASE 16"/>
    <property type="match status" value="1"/>
</dbReference>
<evidence type="ECO:0000256" key="1">
    <source>
        <dbReference type="SAM" id="Phobius"/>
    </source>
</evidence>
<dbReference type="STRING" id="2903.R1D846"/>
<dbReference type="GO" id="GO:0004843">
    <property type="term" value="F:cysteine-type deubiquitinase activity"/>
    <property type="evidence" value="ECO:0007669"/>
    <property type="project" value="InterPro"/>
</dbReference>
<dbReference type="SUPFAM" id="SSF54001">
    <property type="entry name" value="Cysteine proteinases"/>
    <property type="match status" value="1"/>
</dbReference>
<dbReference type="PROSITE" id="PS00972">
    <property type="entry name" value="USP_1"/>
    <property type="match status" value="1"/>
</dbReference>
<dbReference type="InterPro" id="IPR018200">
    <property type="entry name" value="USP_CS"/>
</dbReference>
<dbReference type="PaxDb" id="2903-EOD31608"/>
<dbReference type="GO" id="GO:0016579">
    <property type="term" value="P:protein deubiquitination"/>
    <property type="evidence" value="ECO:0007669"/>
    <property type="project" value="InterPro"/>
</dbReference>
<reference evidence="3" key="2">
    <citation type="submission" date="2024-10" db="UniProtKB">
        <authorList>
            <consortium name="EnsemblProtists"/>
        </authorList>
    </citation>
    <scope>IDENTIFICATION</scope>
</reference>
<protein>
    <recommendedName>
        <fullName evidence="2">Peptidase C19 ubiquitin carboxyl-terminal hydrolase domain-containing protein</fullName>
    </recommendedName>
</protein>
<feature type="domain" description="Peptidase C19 ubiquitin carboxyl-terminal hydrolase" evidence="2">
    <location>
        <begin position="49"/>
        <end position="131"/>
    </location>
</feature>
<proteinExistence type="predicted"/>
<dbReference type="Proteomes" id="UP000013827">
    <property type="component" value="Unassembled WGS sequence"/>
</dbReference>
<dbReference type="GeneID" id="17276883"/>
<keyword evidence="1" id="KW-1133">Transmembrane helix</keyword>
<accession>A0A0D3K773</accession>